<evidence type="ECO:0000256" key="14">
    <source>
        <dbReference type="ARBA" id="ARBA00023065"/>
    </source>
</evidence>
<evidence type="ECO:0000256" key="8">
    <source>
        <dbReference type="ARBA" id="ARBA00022729"/>
    </source>
</evidence>
<evidence type="ECO:0000256" key="11">
    <source>
        <dbReference type="ARBA" id="ARBA00022958"/>
    </source>
</evidence>
<organism evidence="19 20">
    <name type="scientific">Sipha flava</name>
    <name type="common">yellow sugarcane aphid</name>
    <dbReference type="NCBI Taxonomy" id="143950"/>
    <lineage>
        <taxon>Eukaryota</taxon>
        <taxon>Metazoa</taxon>
        <taxon>Ecdysozoa</taxon>
        <taxon>Arthropoda</taxon>
        <taxon>Hexapoda</taxon>
        <taxon>Insecta</taxon>
        <taxon>Pterygota</taxon>
        <taxon>Neoptera</taxon>
        <taxon>Paraneoptera</taxon>
        <taxon>Hemiptera</taxon>
        <taxon>Sternorrhyncha</taxon>
        <taxon>Aphidomorpha</taxon>
        <taxon>Aphidoidea</taxon>
        <taxon>Aphididae</taxon>
        <taxon>Sipha</taxon>
    </lineage>
</organism>
<dbReference type="InterPro" id="IPR044880">
    <property type="entry name" value="NCX_ion-bd_dom_sf"/>
</dbReference>
<keyword evidence="3" id="KW-0813">Transport</keyword>
<dbReference type="GO" id="GO:0008273">
    <property type="term" value="F:calcium, potassium:sodium antiporter activity"/>
    <property type="evidence" value="ECO:0007669"/>
    <property type="project" value="TreeGrafter"/>
</dbReference>
<feature type="transmembrane region" description="Helical" evidence="17">
    <location>
        <begin position="484"/>
        <end position="505"/>
    </location>
</feature>
<keyword evidence="8" id="KW-0732">Signal</keyword>
<evidence type="ECO:0000256" key="2">
    <source>
        <dbReference type="ARBA" id="ARBA00005364"/>
    </source>
</evidence>
<evidence type="ECO:0000256" key="6">
    <source>
        <dbReference type="ARBA" id="ARBA00022568"/>
    </source>
</evidence>
<feature type="transmembrane region" description="Helical" evidence="17">
    <location>
        <begin position="68"/>
        <end position="90"/>
    </location>
</feature>
<proteinExistence type="inferred from homology"/>
<keyword evidence="5" id="KW-0633">Potassium transport</keyword>
<dbReference type="GO" id="GO:0015293">
    <property type="term" value="F:symporter activity"/>
    <property type="evidence" value="ECO:0007669"/>
    <property type="project" value="UniProtKB-KW"/>
</dbReference>
<dbReference type="PANTHER" id="PTHR10846:SF2">
    <property type="entry name" value="RE48874P"/>
    <property type="match status" value="1"/>
</dbReference>
<feature type="transmembrane region" description="Helical" evidence="17">
    <location>
        <begin position="456"/>
        <end position="477"/>
    </location>
</feature>
<evidence type="ECO:0000256" key="10">
    <source>
        <dbReference type="ARBA" id="ARBA00022847"/>
    </source>
</evidence>
<dbReference type="PANTHER" id="PTHR10846">
    <property type="entry name" value="SODIUM/POTASSIUM/CALCIUM EXCHANGER"/>
    <property type="match status" value="1"/>
</dbReference>
<evidence type="ECO:0000256" key="13">
    <source>
        <dbReference type="ARBA" id="ARBA00023053"/>
    </source>
</evidence>
<dbReference type="GO" id="GO:0005886">
    <property type="term" value="C:plasma membrane"/>
    <property type="evidence" value="ECO:0007669"/>
    <property type="project" value="TreeGrafter"/>
</dbReference>
<keyword evidence="7 17" id="KW-0812">Transmembrane</keyword>
<keyword evidence="9" id="KW-0106">Calcium</keyword>
<keyword evidence="13" id="KW-0915">Sodium</keyword>
<evidence type="ECO:0000256" key="17">
    <source>
        <dbReference type="SAM" id="Phobius"/>
    </source>
</evidence>
<dbReference type="OrthoDB" id="2127281at2759"/>
<keyword evidence="10" id="KW-0769">Symport</keyword>
<dbReference type="GeneID" id="112686296"/>
<dbReference type="Proteomes" id="UP000694846">
    <property type="component" value="Unplaced"/>
</dbReference>
<keyword evidence="12 17" id="KW-1133">Transmembrane helix</keyword>
<accession>A0A8B8FUX4</accession>
<evidence type="ECO:0000256" key="3">
    <source>
        <dbReference type="ARBA" id="ARBA00022448"/>
    </source>
</evidence>
<dbReference type="AlphaFoldDB" id="A0A8B8FUX4"/>
<evidence type="ECO:0000256" key="7">
    <source>
        <dbReference type="ARBA" id="ARBA00022692"/>
    </source>
</evidence>
<dbReference type="FunFam" id="1.20.1420.30:FF:000009">
    <property type="entry name" value="sodium/potassium/calcium exchanger 5 isoform X2"/>
    <property type="match status" value="1"/>
</dbReference>
<dbReference type="NCBIfam" id="TIGR00367">
    <property type="entry name" value="calcium/sodium antiporter"/>
    <property type="match status" value="1"/>
</dbReference>
<evidence type="ECO:0000313" key="19">
    <source>
        <dbReference type="Proteomes" id="UP000694846"/>
    </source>
</evidence>
<evidence type="ECO:0000256" key="5">
    <source>
        <dbReference type="ARBA" id="ARBA00022538"/>
    </source>
</evidence>
<feature type="transmembrane region" description="Helical" evidence="17">
    <location>
        <begin position="351"/>
        <end position="371"/>
    </location>
</feature>
<dbReference type="InterPro" id="IPR004481">
    <property type="entry name" value="K/Na/Ca-exchanger"/>
</dbReference>
<evidence type="ECO:0000256" key="12">
    <source>
        <dbReference type="ARBA" id="ARBA00022989"/>
    </source>
</evidence>
<feature type="domain" description="Sodium/calcium exchanger membrane region" evidence="18">
    <location>
        <begin position="72"/>
        <end position="214"/>
    </location>
</feature>
<keyword evidence="11" id="KW-0630">Potassium</keyword>
<dbReference type="Gene3D" id="1.20.1420.30">
    <property type="entry name" value="NCX, central ion-binding region"/>
    <property type="match status" value="2"/>
</dbReference>
<dbReference type="InterPro" id="IPR004837">
    <property type="entry name" value="NaCa_Exmemb"/>
</dbReference>
<dbReference type="Pfam" id="PF01699">
    <property type="entry name" value="Na_Ca_ex"/>
    <property type="match status" value="2"/>
</dbReference>
<keyword evidence="15 17" id="KW-0472">Membrane</keyword>
<evidence type="ECO:0000313" key="20">
    <source>
        <dbReference type="RefSeq" id="XP_025414293.1"/>
    </source>
</evidence>
<keyword evidence="19" id="KW-1185">Reference proteome</keyword>
<feature type="transmembrane region" description="Helical" evidence="17">
    <location>
        <begin position="319"/>
        <end position="339"/>
    </location>
</feature>
<evidence type="ECO:0000259" key="18">
    <source>
        <dbReference type="Pfam" id="PF01699"/>
    </source>
</evidence>
<evidence type="ECO:0000256" key="9">
    <source>
        <dbReference type="ARBA" id="ARBA00022837"/>
    </source>
</evidence>
<comment type="similarity">
    <text evidence="2">Belongs to the Ca(2+):cation antiporter (CaCA) (TC 2.A.19) family. SLC24A subfamily.</text>
</comment>
<dbReference type="GO" id="GO:0005262">
    <property type="term" value="F:calcium channel activity"/>
    <property type="evidence" value="ECO:0007669"/>
    <property type="project" value="TreeGrafter"/>
</dbReference>
<name>A0A8B8FUX4_9HEMI</name>
<reference evidence="20" key="1">
    <citation type="submission" date="2025-08" db="UniProtKB">
        <authorList>
            <consortium name="RefSeq"/>
        </authorList>
    </citation>
    <scope>IDENTIFICATION</scope>
    <source>
        <tissue evidence="20">Whole body</tissue>
    </source>
</reference>
<dbReference type="RefSeq" id="XP_025414293.1">
    <property type="nucleotide sequence ID" value="XM_025558508.1"/>
</dbReference>
<evidence type="ECO:0000256" key="4">
    <source>
        <dbReference type="ARBA" id="ARBA00022449"/>
    </source>
</evidence>
<dbReference type="GO" id="GO:0006874">
    <property type="term" value="P:intracellular calcium ion homeostasis"/>
    <property type="evidence" value="ECO:0007669"/>
    <property type="project" value="TreeGrafter"/>
</dbReference>
<evidence type="ECO:0000256" key="1">
    <source>
        <dbReference type="ARBA" id="ARBA00004141"/>
    </source>
</evidence>
<feature type="transmembrane region" description="Helical" evidence="17">
    <location>
        <begin position="383"/>
        <end position="404"/>
    </location>
</feature>
<evidence type="ECO:0000256" key="15">
    <source>
        <dbReference type="ARBA" id="ARBA00023136"/>
    </source>
</evidence>
<sequence>MNYNCSSFMKSLKWDVFTLFNTYLIDRDDLNSIASKNSSQSVCEKIHHSIYEFPPDFFTKEQRRNGAIVIHLLVVVYGFIFISFICHGYFLPSIFCICLDLGISSDVAGATFMATATCTSELFVNIIGTFLTESDIGVGTVVGSGVYNTLGVSACAGLATNQAITMEKWPLIRDSGIYVTATSVLAAIAIDNVIVWYEALVMVVMYFGYFLFLFQQHKLVKTVKEFKNENQFRTWTLVFVHLKQLFLNALFCKKFTTDEFQYITAHNSYSNAYHYGTECQSPPTITIITTSSASSKSDQISSMIEPITSSHSTLPDNVLLLKIWSILCLPITFILLVTIPDCKTNRKFYPLTFIMAIVWISVVMYILSWMLTICGDTFRISDIIMGIGILAIGSSIPEVVSGIINARRGEGAMIISSALGSNTMDILLCLGLPWLVKCLLPGSMNGGPIRLETNNLFFNCMCMIASVVILIAVAIVCEFQLHRPFGFLCLIGLIVVISMLIINVFKDPRTARC</sequence>
<gene>
    <name evidence="20" type="primary">LOC112686296</name>
</gene>
<keyword evidence="16" id="KW-0739">Sodium transport</keyword>
<keyword evidence="6" id="KW-0109">Calcium transport</keyword>
<keyword evidence="4" id="KW-0050">Antiport</keyword>
<keyword evidence="14" id="KW-0406">Ion transport</keyword>
<protein>
    <submittedName>
        <fullName evidence="20">Sodium/potassium/calcium exchanger 2-like</fullName>
    </submittedName>
</protein>
<evidence type="ECO:0000256" key="16">
    <source>
        <dbReference type="ARBA" id="ARBA00023201"/>
    </source>
</evidence>
<feature type="domain" description="Sodium/calcium exchanger membrane region" evidence="18">
    <location>
        <begin position="350"/>
        <end position="500"/>
    </location>
</feature>
<feature type="transmembrane region" description="Helical" evidence="17">
    <location>
        <begin position="411"/>
        <end position="436"/>
    </location>
</feature>
<feature type="transmembrane region" description="Helical" evidence="17">
    <location>
        <begin position="194"/>
        <end position="214"/>
    </location>
</feature>
<comment type="subcellular location">
    <subcellularLocation>
        <location evidence="1">Membrane</location>
        <topology evidence="1">Multi-pass membrane protein</topology>
    </subcellularLocation>
</comment>